<reference evidence="1 2" key="1">
    <citation type="submission" date="2021-06" db="EMBL/GenBank/DDBJ databases">
        <title>Caerostris extrusa draft genome.</title>
        <authorList>
            <person name="Kono N."/>
            <person name="Arakawa K."/>
        </authorList>
    </citation>
    <scope>NUCLEOTIDE SEQUENCE [LARGE SCALE GENOMIC DNA]</scope>
</reference>
<dbReference type="AlphaFoldDB" id="A0AAV4NVV1"/>
<evidence type="ECO:0000313" key="1">
    <source>
        <dbReference type="EMBL" id="GIX88425.1"/>
    </source>
</evidence>
<gene>
    <name evidence="1" type="ORF">CEXT_802201</name>
</gene>
<dbReference type="Proteomes" id="UP001054945">
    <property type="component" value="Unassembled WGS sequence"/>
</dbReference>
<name>A0AAV4NVV1_CAEEX</name>
<accession>A0AAV4NVV1</accession>
<comment type="caution">
    <text evidence="1">The sequence shown here is derived from an EMBL/GenBank/DDBJ whole genome shotgun (WGS) entry which is preliminary data.</text>
</comment>
<dbReference type="EMBL" id="BPLR01003769">
    <property type="protein sequence ID" value="GIX88425.1"/>
    <property type="molecule type" value="Genomic_DNA"/>
</dbReference>
<organism evidence="1 2">
    <name type="scientific">Caerostris extrusa</name>
    <name type="common">Bark spider</name>
    <name type="synonym">Caerostris bankana</name>
    <dbReference type="NCBI Taxonomy" id="172846"/>
    <lineage>
        <taxon>Eukaryota</taxon>
        <taxon>Metazoa</taxon>
        <taxon>Ecdysozoa</taxon>
        <taxon>Arthropoda</taxon>
        <taxon>Chelicerata</taxon>
        <taxon>Arachnida</taxon>
        <taxon>Araneae</taxon>
        <taxon>Araneomorphae</taxon>
        <taxon>Entelegynae</taxon>
        <taxon>Araneoidea</taxon>
        <taxon>Araneidae</taxon>
        <taxon>Caerostris</taxon>
    </lineage>
</organism>
<evidence type="ECO:0000313" key="2">
    <source>
        <dbReference type="Proteomes" id="UP001054945"/>
    </source>
</evidence>
<protein>
    <recommendedName>
        <fullName evidence="3">LAGLIDADG homing endonuclease</fullName>
    </recommendedName>
</protein>
<proteinExistence type="predicted"/>
<sequence length="132" mass="15335">MTRTELQQLIAAGNVRDGNFAKKSLPPKIASVDRTMLTRMGIIQNERWKFYLVMMQMQIFIQTRISRDKKNLFVDAKKNSICLKCNLQQNRLNDGVILKTSFKPHTIRYANLIMAVRELTMLCRDLSEENIG</sequence>
<keyword evidence="2" id="KW-1185">Reference proteome</keyword>
<evidence type="ECO:0008006" key="3">
    <source>
        <dbReference type="Google" id="ProtNLM"/>
    </source>
</evidence>